<dbReference type="Pfam" id="PF00732">
    <property type="entry name" value="GMC_oxred_N"/>
    <property type="match status" value="1"/>
</dbReference>
<gene>
    <name evidence="9" type="ORF">FMAN_04507</name>
</gene>
<keyword evidence="10" id="KW-1185">Reference proteome</keyword>
<dbReference type="PANTHER" id="PTHR46056">
    <property type="entry name" value="LONG-CHAIN-ALCOHOL OXIDASE"/>
    <property type="match status" value="1"/>
</dbReference>
<dbReference type="Pfam" id="PF05199">
    <property type="entry name" value="GMC_oxred_C"/>
    <property type="match status" value="1"/>
</dbReference>
<dbReference type="InterPro" id="IPR000172">
    <property type="entry name" value="GMC_OxRdtase_N"/>
</dbReference>
<evidence type="ECO:0000256" key="1">
    <source>
        <dbReference type="ARBA" id="ARBA00010790"/>
    </source>
</evidence>
<evidence type="ECO:0000256" key="5">
    <source>
        <dbReference type="SAM" id="MobiDB-lite"/>
    </source>
</evidence>
<evidence type="ECO:0000259" key="7">
    <source>
        <dbReference type="Pfam" id="PF00890"/>
    </source>
</evidence>
<dbReference type="GeneID" id="65083777"/>
<accession>A0A1L7STT9</accession>
<comment type="similarity">
    <text evidence="1">Belongs to the GMC oxidoreductase family.</text>
</comment>
<keyword evidence="4" id="KW-0560">Oxidoreductase</keyword>
<dbReference type="PANTHER" id="PTHR46056:SF12">
    <property type="entry name" value="LONG-CHAIN-ALCOHOL OXIDASE"/>
    <property type="match status" value="1"/>
</dbReference>
<evidence type="ECO:0000259" key="8">
    <source>
        <dbReference type="Pfam" id="PF05199"/>
    </source>
</evidence>
<feature type="compositionally biased region" description="Basic and acidic residues" evidence="5">
    <location>
        <begin position="645"/>
        <end position="654"/>
    </location>
</feature>
<protein>
    <submittedName>
        <fullName evidence="9">Related to long chain fatty alcohol oxidase</fullName>
    </submittedName>
</protein>
<comment type="caution">
    <text evidence="9">The sequence shown here is derived from an EMBL/GenBank/DDBJ whole genome shotgun (WGS) entry which is preliminary data.</text>
</comment>
<feature type="domain" description="FAD-dependent oxidoreductase 2 FAD-binding" evidence="7">
    <location>
        <begin position="232"/>
        <end position="274"/>
    </location>
</feature>
<sequence length="757" mass="82581">MTVPQPISPRPQAPIATALPNAPPTDFFSPVQWDVFFALVDGVLPSITSESDVTDDQAQIQLPDHQVDAVLDRSAEALAAPATRDNIRAFLRDRPVNDARFRDNLMRTLAISPPDQLKRLAGLLSLMSFFSPSSTRPGSYFITGYWQPIYNQPTHVREAILKSWATSPKERWSALAKTMSAMSFKAYSQTSSALYQLSGYSDAPKDWQPKETFDYDFLQIEPGDDAHAIETDVVIIGSGCGGSVCAKNLAEAGHKVIVVDKAYHYPSTHLPMAQDAACAHLYDNAGFFLTEDSGCTVTSGSAWGGGGTVNWSVCLKPQDFVREEWADEGLPFFTSADFDECLDRVWEFQGAGTDQIRHNHRNRVLLNGSNKLGWTARPAPVNTGGREHFCGQCHLGCGLAEKRGPAVSWLPDAAKAGAQFMEGFQVDKILFDYDGQTAIGIEGEWVSRDSAGDMNDANNRIKRRVIVRAKKVILAAGSLWSPIVLKNSGITNPSVGANLHLHPCNFVTAVWKEETIPWEGGIITSYCPQFDNVDGSGYGTKLETTCMVPFTILSQPSWTSGLDAKLHMTKLRHMNAWISLTRDRDAGSVFPDPATGRPRIDYTPSDYDRAHTIQGVEALAKICYVTGAVEIRPLLKGLEPFVRRGETSSEHSLDSKGSVADPETTDPAFAAWLSRVREVGNKPPTAPWSSAHQMGTCRMSASSDEGVVDGKGRVWGTDNLYVADGSVFPSASGVNPMITIMAIADWISRGVDADLRA</sequence>
<evidence type="ECO:0000313" key="9">
    <source>
        <dbReference type="EMBL" id="CVK89119.1"/>
    </source>
</evidence>
<dbReference type="AlphaFoldDB" id="A0A1L7STT9"/>
<keyword evidence="3" id="KW-0274">FAD</keyword>
<dbReference type="Gene3D" id="3.50.50.60">
    <property type="entry name" value="FAD/NAD(P)-binding domain"/>
    <property type="match status" value="2"/>
</dbReference>
<feature type="region of interest" description="Disordered" evidence="5">
    <location>
        <begin position="645"/>
        <end position="664"/>
    </location>
</feature>
<dbReference type="RefSeq" id="XP_041679606.1">
    <property type="nucleotide sequence ID" value="XM_041828777.1"/>
</dbReference>
<evidence type="ECO:0000313" key="10">
    <source>
        <dbReference type="Proteomes" id="UP000184255"/>
    </source>
</evidence>
<feature type="domain" description="Glucose-methanol-choline oxidoreductase N-terminal" evidence="6">
    <location>
        <begin position="280"/>
        <end position="504"/>
    </location>
</feature>
<feature type="domain" description="Glucose-methanol-choline oxidoreductase C-terminal" evidence="8">
    <location>
        <begin position="595"/>
        <end position="744"/>
    </location>
</feature>
<dbReference type="VEuPathDB" id="FungiDB:FMAN_04507"/>
<evidence type="ECO:0000256" key="4">
    <source>
        <dbReference type="ARBA" id="ARBA00023002"/>
    </source>
</evidence>
<reference evidence="10" key="1">
    <citation type="journal article" date="2016" name="Genome Biol. Evol.">
        <title>Comparative 'omics' of the Fusarium fujikuroi species complex highlights differences in genetic potential and metabolite synthesis.</title>
        <authorList>
            <person name="Niehaus E.-M."/>
            <person name="Muensterkoetter M."/>
            <person name="Proctor R.H."/>
            <person name="Brown D.W."/>
            <person name="Sharon A."/>
            <person name="Idan Y."/>
            <person name="Oren-Young L."/>
            <person name="Sieber C.M."/>
            <person name="Novak O."/>
            <person name="Pencik A."/>
            <person name="Tarkowska D."/>
            <person name="Hromadova K."/>
            <person name="Freeman S."/>
            <person name="Maymon M."/>
            <person name="Elazar M."/>
            <person name="Youssef S.A."/>
            <person name="El-Shabrawy E.S.M."/>
            <person name="Shalaby A.B.A."/>
            <person name="Houterman P."/>
            <person name="Brock N.L."/>
            <person name="Burkhardt I."/>
            <person name="Tsavkelova E.A."/>
            <person name="Dickschat J.S."/>
            <person name="Galuszka P."/>
            <person name="Gueldener U."/>
            <person name="Tudzynski B."/>
        </authorList>
    </citation>
    <scope>NUCLEOTIDE SEQUENCE [LARGE SCALE GENOMIC DNA]</scope>
    <source>
        <strain evidence="10">MRC7560</strain>
    </source>
</reference>
<dbReference type="Proteomes" id="UP000184255">
    <property type="component" value="Unassembled WGS sequence"/>
</dbReference>
<name>A0A1L7STT9_FUSMA</name>
<dbReference type="Pfam" id="PF00890">
    <property type="entry name" value="FAD_binding_2"/>
    <property type="match status" value="1"/>
</dbReference>
<evidence type="ECO:0000256" key="3">
    <source>
        <dbReference type="ARBA" id="ARBA00022827"/>
    </source>
</evidence>
<dbReference type="InterPro" id="IPR036188">
    <property type="entry name" value="FAD/NAD-bd_sf"/>
</dbReference>
<dbReference type="EMBL" id="FCQH01000003">
    <property type="protein sequence ID" value="CVK89119.1"/>
    <property type="molecule type" value="Genomic_DNA"/>
</dbReference>
<organism evidence="9 10">
    <name type="scientific">Fusarium mangiferae</name>
    <name type="common">Mango malformation disease fungus</name>
    <dbReference type="NCBI Taxonomy" id="192010"/>
    <lineage>
        <taxon>Eukaryota</taxon>
        <taxon>Fungi</taxon>
        <taxon>Dikarya</taxon>
        <taxon>Ascomycota</taxon>
        <taxon>Pezizomycotina</taxon>
        <taxon>Sordariomycetes</taxon>
        <taxon>Hypocreomycetidae</taxon>
        <taxon>Hypocreales</taxon>
        <taxon>Nectriaceae</taxon>
        <taxon>Fusarium</taxon>
        <taxon>Fusarium fujikuroi species complex</taxon>
    </lineage>
</organism>
<evidence type="ECO:0000256" key="2">
    <source>
        <dbReference type="ARBA" id="ARBA00022630"/>
    </source>
</evidence>
<evidence type="ECO:0000259" key="6">
    <source>
        <dbReference type="Pfam" id="PF00732"/>
    </source>
</evidence>
<keyword evidence="2" id="KW-0285">Flavoprotein</keyword>
<dbReference type="GO" id="GO:0016614">
    <property type="term" value="F:oxidoreductase activity, acting on CH-OH group of donors"/>
    <property type="evidence" value="ECO:0007669"/>
    <property type="project" value="InterPro"/>
</dbReference>
<dbReference type="InterPro" id="IPR003953">
    <property type="entry name" value="FAD-dep_OxRdtase_2_FAD-bd"/>
</dbReference>
<dbReference type="SUPFAM" id="SSF51905">
    <property type="entry name" value="FAD/NAD(P)-binding domain"/>
    <property type="match status" value="1"/>
</dbReference>
<proteinExistence type="inferred from homology"/>
<dbReference type="InterPro" id="IPR007867">
    <property type="entry name" value="GMC_OxRtase_C"/>
</dbReference>
<dbReference type="GO" id="GO:0050660">
    <property type="term" value="F:flavin adenine dinucleotide binding"/>
    <property type="evidence" value="ECO:0007669"/>
    <property type="project" value="InterPro"/>
</dbReference>